<organism evidence="2 3">
    <name type="scientific">Jimgerdemannia flammicorona</name>
    <dbReference type="NCBI Taxonomy" id="994334"/>
    <lineage>
        <taxon>Eukaryota</taxon>
        <taxon>Fungi</taxon>
        <taxon>Fungi incertae sedis</taxon>
        <taxon>Mucoromycota</taxon>
        <taxon>Mucoromycotina</taxon>
        <taxon>Endogonomycetes</taxon>
        <taxon>Endogonales</taxon>
        <taxon>Endogonaceae</taxon>
        <taxon>Jimgerdemannia</taxon>
    </lineage>
</organism>
<evidence type="ECO:0000256" key="1">
    <source>
        <dbReference type="SAM" id="MobiDB-lite"/>
    </source>
</evidence>
<feature type="region of interest" description="Disordered" evidence="1">
    <location>
        <begin position="170"/>
        <end position="288"/>
    </location>
</feature>
<gene>
    <name evidence="2" type="ORF">BC936DRAFT_144968</name>
</gene>
<evidence type="ECO:0000313" key="3">
    <source>
        <dbReference type="Proteomes" id="UP000268093"/>
    </source>
</evidence>
<dbReference type="Proteomes" id="UP000268093">
    <property type="component" value="Unassembled WGS sequence"/>
</dbReference>
<dbReference type="AlphaFoldDB" id="A0A433DB79"/>
<sequence length="288" mass="30005">MVDFIELLKSGGDETETAYDPSTYFQFKEEKDWDDGLGGMEGDGADELYASLMQIRFDDLETSLAKVPLHVRLGLDERDLAMVTDDFYSDNNLLSAPIVPKFVRSEALLVKKAGDGGAAGSATTSSANPSPVSKTVTSAPGPPTRVLRIVSAGGRATKDADDDLDELLALGDDKPTASPASFSRIPPTSNAAISKPSATAQKAKSRGTDANDFDQFMDEIDGKGGAKTSSAKPASSAAPPRKLKPLARPTPREGHVGLGATAAAPPPPKGGKGGDGMEDWLDDVLGNA</sequence>
<keyword evidence="3" id="KW-1185">Reference proteome</keyword>
<dbReference type="EMBL" id="RBNI01003720">
    <property type="protein sequence ID" value="RUP48098.1"/>
    <property type="molecule type" value="Genomic_DNA"/>
</dbReference>
<accession>A0A433DB79</accession>
<name>A0A433DB79_9FUNG</name>
<dbReference type="OrthoDB" id="5596566at2759"/>
<feature type="region of interest" description="Disordered" evidence="1">
    <location>
        <begin position="115"/>
        <end position="145"/>
    </location>
</feature>
<evidence type="ECO:0000313" key="2">
    <source>
        <dbReference type="EMBL" id="RUP48098.1"/>
    </source>
</evidence>
<comment type="caution">
    <text evidence="2">The sequence shown here is derived from an EMBL/GenBank/DDBJ whole genome shotgun (WGS) entry which is preliminary data.</text>
</comment>
<feature type="compositionally biased region" description="Low complexity" evidence="1">
    <location>
        <begin position="226"/>
        <end position="240"/>
    </location>
</feature>
<feature type="compositionally biased region" description="Polar residues" evidence="1">
    <location>
        <begin position="178"/>
        <end position="202"/>
    </location>
</feature>
<reference evidence="2 3" key="1">
    <citation type="journal article" date="2018" name="New Phytol.">
        <title>Phylogenomics of Endogonaceae and evolution of mycorrhizas within Mucoromycota.</title>
        <authorList>
            <person name="Chang Y."/>
            <person name="Desiro A."/>
            <person name="Na H."/>
            <person name="Sandor L."/>
            <person name="Lipzen A."/>
            <person name="Clum A."/>
            <person name="Barry K."/>
            <person name="Grigoriev I.V."/>
            <person name="Martin F.M."/>
            <person name="Stajich J.E."/>
            <person name="Smith M.E."/>
            <person name="Bonito G."/>
            <person name="Spatafora J.W."/>
        </authorList>
    </citation>
    <scope>NUCLEOTIDE SEQUENCE [LARGE SCALE GENOMIC DNA]</scope>
    <source>
        <strain evidence="2 3">GMNB39</strain>
    </source>
</reference>
<protein>
    <submittedName>
        <fullName evidence="2">Uncharacterized protein</fullName>
    </submittedName>
</protein>
<feature type="compositionally biased region" description="Polar residues" evidence="1">
    <location>
        <begin position="128"/>
        <end position="138"/>
    </location>
</feature>
<proteinExistence type="predicted"/>